<evidence type="ECO:0000313" key="3">
    <source>
        <dbReference type="Proteomes" id="UP000241587"/>
    </source>
</evidence>
<feature type="region of interest" description="Disordered" evidence="1">
    <location>
        <begin position="1"/>
        <end position="20"/>
    </location>
</feature>
<reference evidence="2 3" key="1">
    <citation type="submission" date="2018-02" db="EMBL/GenBank/DDBJ databases">
        <title>Fusarium culmorum secondary metabolites in fungal-bacterial-plant interactions.</title>
        <authorList>
            <person name="Schmidt R."/>
        </authorList>
    </citation>
    <scope>NUCLEOTIDE SEQUENCE [LARGE SCALE GENOMIC DNA]</scope>
    <source>
        <strain evidence="2 3">PV</strain>
    </source>
</reference>
<dbReference type="OrthoDB" id="10578094at2759"/>
<organism evidence="2 3">
    <name type="scientific">Fusarium culmorum</name>
    <dbReference type="NCBI Taxonomy" id="5516"/>
    <lineage>
        <taxon>Eukaryota</taxon>
        <taxon>Fungi</taxon>
        <taxon>Dikarya</taxon>
        <taxon>Ascomycota</taxon>
        <taxon>Pezizomycotina</taxon>
        <taxon>Sordariomycetes</taxon>
        <taxon>Hypocreomycetidae</taxon>
        <taxon>Hypocreales</taxon>
        <taxon>Nectriaceae</taxon>
        <taxon>Fusarium</taxon>
    </lineage>
</organism>
<dbReference type="AlphaFoldDB" id="A0A2T4GHH9"/>
<name>A0A2T4GHH9_FUSCU</name>
<sequence>MEDPESNHIPSISDADPIEPSIVETDTAELITTAAEPAVVEATAAKPVVAEPAAAEPTVVETASTVVETTPAEDITVASAEGIRRYAETDDSAISEILLEADNINDTDVTVSRDVAMEDPGLIHIAAADDDDNVAKATTRRPICDKLIMSGSGSGRI</sequence>
<keyword evidence="3" id="KW-1185">Reference proteome</keyword>
<gene>
    <name evidence="2" type="ORF">FCULG_00009189</name>
</gene>
<protein>
    <submittedName>
        <fullName evidence="2">Uncharacterized protein</fullName>
    </submittedName>
</protein>
<dbReference type="EMBL" id="PVEM01000016">
    <property type="protein sequence ID" value="PTD02989.1"/>
    <property type="molecule type" value="Genomic_DNA"/>
</dbReference>
<evidence type="ECO:0000256" key="1">
    <source>
        <dbReference type="SAM" id="MobiDB-lite"/>
    </source>
</evidence>
<accession>A0A2T4GHH9</accession>
<comment type="caution">
    <text evidence="2">The sequence shown here is derived from an EMBL/GenBank/DDBJ whole genome shotgun (WGS) entry which is preliminary data.</text>
</comment>
<evidence type="ECO:0000313" key="2">
    <source>
        <dbReference type="EMBL" id="PTD02989.1"/>
    </source>
</evidence>
<dbReference type="Proteomes" id="UP000241587">
    <property type="component" value="Unassembled WGS sequence"/>
</dbReference>
<proteinExistence type="predicted"/>